<evidence type="ECO:0000256" key="3">
    <source>
        <dbReference type="ARBA" id="ARBA00022853"/>
    </source>
</evidence>
<dbReference type="AlphaFoldDB" id="W6MLQ3"/>
<dbReference type="PANTHER" id="PTHR19854">
    <property type="entry name" value="TRANSDUCIN BETA-LIKE 3"/>
    <property type="match status" value="1"/>
</dbReference>
<sequence>MLQSVSRSGLIEDLGFDTPSVIGTLRGHNATITCLTPVYMPSHISYGTGDDTHRLLTTTLISADSQGWLIWWDLSTRRPLGVWRGHKEKVTTLIQLGLEWVSDAESTTASPKLGNMYGKVLSHGKDGEMKIWSLFDLENEVVKFTGRLQRRLPLMTDDNQEQIDKLWPTPPVFYELPVNTLNFSNVAILGNTLITPASMDSNSFDIYTIPLLDSDKLQRPYSSIEPLELLRYQNRELPRETAIPDSEKGRDFGIIMRIEWIDETCFAVGYESGHVITYGIVNGKLTMETLDCSHYPSPIIALVYDSGRGVLLSSSSNDFISIQTIQRSRVVIDVTKTSKKFKTHHKGIGHLTIRLDGIVGLITWDGFMRCYEYDDNGEEPLKFVFKVKKQAPSVNLNALNRSQDDKTEQEDIGSSKTRAMCLEFSQAQKSYDDLKQQGLLKWDNGMSKMLVRPREQSNLSRKWLFTGYSDGRITTQDLQ</sequence>
<proteinExistence type="inferred from homology"/>
<comment type="function">
    <text evidence="4">Component of the ASTRA complex involved in chromatin remodeling.</text>
</comment>
<reference evidence="7" key="1">
    <citation type="submission" date="2013-12" db="EMBL/GenBank/DDBJ databases">
        <authorList>
            <person name="Genoscope - CEA"/>
        </authorList>
    </citation>
    <scope>NUCLEOTIDE SEQUENCE</scope>
    <source>
        <strain evidence="7">CBS 1993</strain>
    </source>
</reference>
<dbReference type="STRING" id="1382522.W6MLQ3"/>
<dbReference type="RefSeq" id="XP_022457803.1">
    <property type="nucleotide sequence ID" value="XM_022603976.1"/>
</dbReference>
<gene>
    <name evidence="7" type="ORF">KUCA_T00001762001</name>
</gene>
<comment type="similarity">
    <text evidence="5">Belongs to the WD repeat ASA1 family.</text>
</comment>
<dbReference type="GeneID" id="34519191"/>
<evidence type="ECO:0000256" key="4">
    <source>
        <dbReference type="ARBA" id="ARBA00037338"/>
    </source>
</evidence>
<dbReference type="PANTHER" id="PTHR19854:SF1">
    <property type="entry name" value="GUANINE NUCLEOTIDE-BINDING PROTEIN SUBUNIT BETA-LIKE PROTEIN 1"/>
    <property type="match status" value="1"/>
</dbReference>
<keyword evidence="1" id="KW-0853">WD repeat</keyword>
<keyword evidence="3" id="KW-0156">Chromatin regulator</keyword>
<dbReference type="Proteomes" id="UP000019384">
    <property type="component" value="Unassembled WGS sequence"/>
</dbReference>
<evidence type="ECO:0000256" key="2">
    <source>
        <dbReference type="ARBA" id="ARBA00022737"/>
    </source>
</evidence>
<evidence type="ECO:0000313" key="7">
    <source>
        <dbReference type="EMBL" id="CDK25792.1"/>
    </source>
</evidence>
<evidence type="ECO:0000256" key="6">
    <source>
        <dbReference type="ARBA" id="ARBA00040563"/>
    </source>
</evidence>
<dbReference type="InterPro" id="IPR036322">
    <property type="entry name" value="WD40_repeat_dom_sf"/>
</dbReference>
<accession>W6MLQ3</accession>
<evidence type="ECO:0000313" key="8">
    <source>
        <dbReference type="Proteomes" id="UP000019384"/>
    </source>
</evidence>
<keyword evidence="2" id="KW-0677">Repeat</keyword>
<reference evidence="7" key="2">
    <citation type="submission" date="2014-02" db="EMBL/GenBank/DDBJ databases">
        <title>Complete DNA sequence of /Kuraishia capsulata/ illustrates novel genomic features among budding yeasts (/Saccharomycotina/).</title>
        <authorList>
            <person name="Morales L."/>
            <person name="Noel B."/>
            <person name="Porcel B."/>
            <person name="Marcet-Houben M."/>
            <person name="Hullo M-F."/>
            <person name="Sacerdot C."/>
            <person name="Tekaia F."/>
            <person name="Leh-Louis V."/>
            <person name="Despons L."/>
            <person name="Khanna V."/>
            <person name="Aury J-M."/>
            <person name="Barbe V."/>
            <person name="Couloux A."/>
            <person name="Labadie K."/>
            <person name="Pelletier E."/>
            <person name="Souciet J-L."/>
            <person name="Boekhout T."/>
            <person name="Gabaldon T."/>
            <person name="Wincker P."/>
            <person name="Dujon B."/>
        </authorList>
    </citation>
    <scope>NUCLEOTIDE SEQUENCE</scope>
    <source>
        <strain evidence="7">CBS 1993</strain>
    </source>
</reference>
<protein>
    <recommendedName>
        <fullName evidence="6">ASTRA-associated protein 1</fullName>
    </recommendedName>
</protein>
<evidence type="ECO:0000256" key="1">
    <source>
        <dbReference type="ARBA" id="ARBA00022574"/>
    </source>
</evidence>
<organism evidence="7 8">
    <name type="scientific">Kuraishia capsulata CBS 1993</name>
    <dbReference type="NCBI Taxonomy" id="1382522"/>
    <lineage>
        <taxon>Eukaryota</taxon>
        <taxon>Fungi</taxon>
        <taxon>Dikarya</taxon>
        <taxon>Ascomycota</taxon>
        <taxon>Saccharomycotina</taxon>
        <taxon>Pichiomycetes</taxon>
        <taxon>Pichiales</taxon>
        <taxon>Pichiaceae</taxon>
        <taxon>Kuraishia</taxon>
    </lineage>
</organism>
<keyword evidence="8" id="KW-1185">Reference proteome</keyword>
<dbReference type="OrthoDB" id="7668193at2759"/>
<dbReference type="Gene3D" id="2.130.10.10">
    <property type="entry name" value="YVTN repeat-like/Quinoprotein amine dehydrogenase"/>
    <property type="match status" value="2"/>
</dbReference>
<name>W6MLQ3_9ASCO</name>
<dbReference type="InterPro" id="IPR015943">
    <property type="entry name" value="WD40/YVTN_repeat-like_dom_sf"/>
</dbReference>
<dbReference type="GO" id="GO:0006325">
    <property type="term" value="P:chromatin organization"/>
    <property type="evidence" value="ECO:0007669"/>
    <property type="project" value="UniProtKB-KW"/>
</dbReference>
<dbReference type="SUPFAM" id="SSF50978">
    <property type="entry name" value="WD40 repeat-like"/>
    <property type="match status" value="1"/>
</dbReference>
<evidence type="ECO:0000256" key="5">
    <source>
        <dbReference type="ARBA" id="ARBA00037931"/>
    </source>
</evidence>
<dbReference type="HOGENOM" id="CLU_045414_0_0_1"/>
<dbReference type="EMBL" id="HG793126">
    <property type="protein sequence ID" value="CDK25792.1"/>
    <property type="molecule type" value="Genomic_DNA"/>
</dbReference>